<name>A0A433QCX5_9FUNG</name>
<accession>A0A433QCX5</accession>
<comment type="caution">
    <text evidence="1">The sequence shown here is derived from an EMBL/GenBank/DDBJ whole genome shotgun (WGS) entry which is preliminary data.</text>
</comment>
<sequence>MSCQDRDTIAALPIPDADRLIVGGADNPGILVVEEDGADVIQMAVEREEASTRLVIPDFDLVVIATAHEKWLGRMERDAANGAYNRCLKG</sequence>
<keyword evidence="2" id="KW-1185">Reference proteome</keyword>
<proteinExistence type="predicted"/>
<dbReference type="Proteomes" id="UP000274822">
    <property type="component" value="Unassembled WGS sequence"/>
</dbReference>
<organism evidence="1 2">
    <name type="scientific">Jimgerdemannia flammicorona</name>
    <dbReference type="NCBI Taxonomy" id="994334"/>
    <lineage>
        <taxon>Eukaryota</taxon>
        <taxon>Fungi</taxon>
        <taxon>Fungi incertae sedis</taxon>
        <taxon>Mucoromycota</taxon>
        <taxon>Mucoromycotina</taxon>
        <taxon>Endogonomycetes</taxon>
        <taxon>Endogonales</taxon>
        <taxon>Endogonaceae</taxon>
        <taxon>Jimgerdemannia</taxon>
    </lineage>
</organism>
<evidence type="ECO:0000313" key="1">
    <source>
        <dbReference type="EMBL" id="RUS27656.1"/>
    </source>
</evidence>
<dbReference type="EMBL" id="RBNJ01008014">
    <property type="protein sequence ID" value="RUS27656.1"/>
    <property type="molecule type" value="Genomic_DNA"/>
</dbReference>
<reference evidence="1 2" key="1">
    <citation type="journal article" date="2018" name="New Phytol.">
        <title>Phylogenomics of Endogonaceae and evolution of mycorrhizas within Mucoromycota.</title>
        <authorList>
            <person name="Chang Y."/>
            <person name="Desiro A."/>
            <person name="Na H."/>
            <person name="Sandor L."/>
            <person name="Lipzen A."/>
            <person name="Clum A."/>
            <person name="Barry K."/>
            <person name="Grigoriev I.V."/>
            <person name="Martin F.M."/>
            <person name="Stajich J.E."/>
            <person name="Smith M.E."/>
            <person name="Bonito G."/>
            <person name="Spatafora J.W."/>
        </authorList>
    </citation>
    <scope>NUCLEOTIDE SEQUENCE [LARGE SCALE GENOMIC DNA]</scope>
    <source>
        <strain evidence="1 2">AD002</strain>
    </source>
</reference>
<protein>
    <submittedName>
        <fullName evidence="1">Uncharacterized protein</fullName>
    </submittedName>
</protein>
<dbReference type="AlphaFoldDB" id="A0A433QCX5"/>
<evidence type="ECO:0000313" key="2">
    <source>
        <dbReference type="Proteomes" id="UP000274822"/>
    </source>
</evidence>
<gene>
    <name evidence="1" type="ORF">BC938DRAFT_482933</name>
</gene>